<sequence length="100" mass="11029">MGRGAGRESSPAATAAENGGGKKKQKERELDELKKEVAMDDHKLSLDELGRKYQVDLSKRGRDWDRELETSMREKHPSAASCTLPTGDVPAIKVHALDQN</sequence>
<dbReference type="AlphaFoldDB" id="A0A7J7USM5"/>
<evidence type="ECO:0000256" key="1">
    <source>
        <dbReference type="SAM" id="MobiDB-lite"/>
    </source>
</evidence>
<protein>
    <submittedName>
        <fullName evidence="2">ATPase Na+/K+ transporting subunit alpha 2</fullName>
    </submittedName>
</protein>
<proteinExistence type="predicted"/>
<dbReference type="Proteomes" id="UP000558488">
    <property type="component" value="Unassembled WGS sequence"/>
</dbReference>
<comment type="caution">
    <text evidence="2">The sequence shown here is derived from an EMBL/GenBank/DDBJ whole genome shotgun (WGS) entry which is preliminary data.</text>
</comment>
<organism evidence="2 3">
    <name type="scientific">Pipistrellus kuhlii</name>
    <name type="common">Kuhl's pipistrelle</name>
    <dbReference type="NCBI Taxonomy" id="59472"/>
    <lineage>
        <taxon>Eukaryota</taxon>
        <taxon>Metazoa</taxon>
        <taxon>Chordata</taxon>
        <taxon>Craniata</taxon>
        <taxon>Vertebrata</taxon>
        <taxon>Euteleostomi</taxon>
        <taxon>Mammalia</taxon>
        <taxon>Eutheria</taxon>
        <taxon>Laurasiatheria</taxon>
        <taxon>Chiroptera</taxon>
        <taxon>Yangochiroptera</taxon>
        <taxon>Vespertilionidae</taxon>
        <taxon>Pipistrellus</taxon>
    </lineage>
</organism>
<name>A0A7J7USM5_PIPKU</name>
<evidence type="ECO:0000313" key="2">
    <source>
        <dbReference type="EMBL" id="KAF6315792.1"/>
    </source>
</evidence>
<dbReference type="EMBL" id="JACAGB010000018">
    <property type="protein sequence ID" value="KAF6315792.1"/>
    <property type="molecule type" value="Genomic_DNA"/>
</dbReference>
<evidence type="ECO:0000313" key="3">
    <source>
        <dbReference type="Proteomes" id="UP000558488"/>
    </source>
</evidence>
<reference evidence="2 3" key="1">
    <citation type="journal article" date="2020" name="Nature">
        <title>Six reference-quality genomes reveal evolution of bat adaptations.</title>
        <authorList>
            <person name="Jebb D."/>
            <person name="Huang Z."/>
            <person name="Pippel M."/>
            <person name="Hughes G.M."/>
            <person name="Lavrichenko K."/>
            <person name="Devanna P."/>
            <person name="Winkler S."/>
            <person name="Jermiin L.S."/>
            <person name="Skirmuntt E.C."/>
            <person name="Katzourakis A."/>
            <person name="Burkitt-Gray L."/>
            <person name="Ray D.A."/>
            <person name="Sullivan K.A.M."/>
            <person name="Roscito J.G."/>
            <person name="Kirilenko B.M."/>
            <person name="Davalos L.M."/>
            <person name="Corthals A.P."/>
            <person name="Power M.L."/>
            <person name="Jones G."/>
            <person name="Ransome R.D."/>
            <person name="Dechmann D.K.N."/>
            <person name="Locatelli A.G."/>
            <person name="Puechmaille S.J."/>
            <person name="Fedrigo O."/>
            <person name="Jarvis E.D."/>
            <person name="Hiller M."/>
            <person name="Vernes S.C."/>
            <person name="Myers E.W."/>
            <person name="Teeling E.C."/>
        </authorList>
    </citation>
    <scope>NUCLEOTIDE SEQUENCE [LARGE SCALE GENOMIC DNA]</scope>
    <source>
        <strain evidence="2">MPipKuh1</strain>
        <tissue evidence="2">Flight muscle</tissue>
    </source>
</reference>
<keyword evidence="3" id="KW-1185">Reference proteome</keyword>
<feature type="region of interest" description="Disordered" evidence="1">
    <location>
        <begin position="1"/>
        <end position="31"/>
    </location>
</feature>
<gene>
    <name evidence="2" type="ORF">mPipKuh1_001172</name>
</gene>
<accession>A0A7J7USM5</accession>